<dbReference type="FunCoup" id="A0A0J6WY37">
    <property type="interactions" value="539"/>
</dbReference>
<organism evidence="2 3">
    <name type="scientific">Megasphaera cerevisiae DSM 20462</name>
    <dbReference type="NCBI Taxonomy" id="1122219"/>
    <lineage>
        <taxon>Bacteria</taxon>
        <taxon>Bacillati</taxon>
        <taxon>Bacillota</taxon>
        <taxon>Negativicutes</taxon>
        <taxon>Veillonellales</taxon>
        <taxon>Veillonellaceae</taxon>
        <taxon>Megasphaera</taxon>
    </lineage>
</organism>
<dbReference type="Proteomes" id="UP000036503">
    <property type="component" value="Unassembled WGS sequence"/>
</dbReference>
<evidence type="ECO:0000313" key="3">
    <source>
        <dbReference type="Proteomes" id="UP000036503"/>
    </source>
</evidence>
<dbReference type="InParanoid" id="A0A0J6WY37"/>
<comment type="caution">
    <text evidence="2">The sequence shown here is derived from an EMBL/GenBank/DDBJ whole genome shotgun (WGS) entry which is preliminary data.</text>
</comment>
<dbReference type="PROSITE" id="PS00455">
    <property type="entry name" value="AMP_BINDING"/>
    <property type="match status" value="1"/>
</dbReference>
<dbReference type="AlphaFoldDB" id="A0A0J6WY37"/>
<dbReference type="PANTHER" id="PTHR43767">
    <property type="entry name" value="LONG-CHAIN-FATTY-ACID--COA LIGASE"/>
    <property type="match status" value="1"/>
</dbReference>
<dbReference type="PANTHER" id="PTHR43767:SF10">
    <property type="entry name" value="SURFACTIN SYNTHASE SUBUNIT 1"/>
    <property type="match status" value="1"/>
</dbReference>
<name>A0A0J6WY37_9FIRM</name>
<dbReference type="InterPro" id="IPR000873">
    <property type="entry name" value="AMP-dep_synth/lig_dom"/>
</dbReference>
<dbReference type="OrthoDB" id="9778383at2"/>
<protein>
    <submittedName>
        <fullName evidence="2">AMP-binding protein</fullName>
    </submittedName>
</protein>
<sequence>MYFFDKNSAFDRNPLFTDSHHTVLYHDWYCHADALHSLLRPRSLAAVICHNTMGSALSYLACLQNRIVPLLIDSKMDAKLMERLLGIYEPEYIFKPASAVHPLYTMEDYGVYRHSRQKHELYPELALLLTTSGSTGSPKLVRQSYANIQSNAAAIASYLSLTSQQRPVSSLPMHYTFGLSVINSHIFCGAAEYLTEDTVFDEAFWKFCRQYRITSLAGVPFTYECLKRIGFTGMDLPDLTLLLQAGGKLSKRLQQEYGTFAAAAGKKFIIMYGQTEATARMSYLPADACLKKIGSIGIAIPGGTFHIMENEHTEITAPDTIGELCYDGTNVTLGYASGPSDLRLGDMRHGRLWTGDMAYQDADGFYYITGRKKRFVKITGSRVNLDEIEQLFKNAFAGSDFACAGEDDDIWLFTTMPAAAGPELEDFFFKKTKLHPSCLTLRAVAAIPKNSSGKTQYKKLQNFIQQGGSA</sequence>
<evidence type="ECO:0000259" key="1">
    <source>
        <dbReference type="Pfam" id="PF00501"/>
    </source>
</evidence>
<dbReference type="InterPro" id="IPR050237">
    <property type="entry name" value="ATP-dep_AMP-bd_enzyme"/>
</dbReference>
<dbReference type="STRING" id="39029.BSR42_03085"/>
<dbReference type="RefSeq" id="WP_048513180.1">
    <property type="nucleotide sequence ID" value="NZ_FUXD01000006.1"/>
</dbReference>
<dbReference type="InterPro" id="IPR020845">
    <property type="entry name" value="AMP-binding_CS"/>
</dbReference>
<dbReference type="Gene3D" id="3.40.50.12780">
    <property type="entry name" value="N-terminal domain of ligase-like"/>
    <property type="match status" value="1"/>
</dbReference>
<dbReference type="PATRIC" id="fig|1122219.3.peg.1662"/>
<dbReference type="EMBL" id="LEKT01000004">
    <property type="protein sequence ID" value="KMO87529.1"/>
    <property type="molecule type" value="Genomic_DNA"/>
</dbReference>
<dbReference type="SUPFAM" id="SSF56801">
    <property type="entry name" value="Acetyl-CoA synthetase-like"/>
    <property type="match status" value="1"/>
</dbReference>
<reference evidence="2 3" key="1">
    <citation type="submission" date="2015-06" db="EMBL/GenBank/DDBJ databases">
        <title>Draft genome sequence of beer spoilage bacterium Megasphaera cerevisiae type strain 20462.</title>
        <authorList>
            <person name="Kutumbaka K."/>
            <person name="Pasmowitz J."/>
            <person name="Mategko J."/>
            <person name="Reyes D."/>
            <person name="Friedrich A."/>
            <person name="Han S."/>
            <person name="Martens-Habbena W."/>
            <person name="Neal-McKinney J."/>
            <person name="Janagama H.K."/>
            <person name="Nadala C."/>
            <person name="Samadpour M."/>
        </authorList>
    </citation>
    <scope>NUCLEOTIDE SEQUENCE [LARGE SCALE GENOMIC DNA]</scope>
    <source>
        <strain evidence="2 3">DSM 20462</strain>
    </source>
</reference>
<dbReference type="InterPro" id="IPR042099">
    <property type="entry name" value="ANL_N_sf"/>
</dbReference>
<proteinExistence type="predicted"/>
<feature type="domain" description="AMP-dependent synthetase/ligase" evidence="1">
    <location>
        <begin position="19"/>
        <end position="335"/>
    </location>
</feature>
<gene>
    <name evidence="2" type="ORF">AB840_02110</name>
</gene>
<dbReference type="Pfam" id="PF00501">
    <property type="entry name" value="AMP-binding"/>
    <property type="match status" value="1"/>
</dbReference>
<keyword evidence="3" id="KW-1185">Reference proteome</keyword>
<accession>A0A0J6WY37</accession>
<evidence type="ECO:0000313" key="2">
    <source>
        <dbReference type="EMBL" id="KMO87529.1"/>
    </source>
</evidence>